<reference evidence="1" key="1">
    <citation type="submission" date="2021-02" db="EMBL/GenBank/DDBJ databases">
        <authorList>
            <consortium name="DOE Joint Genome Institute"/>
            <person name="Ahrendt S."/>
            <person name="Looney B.P."/>
            <person name="Miyauchi S."/>
            <person name="Morin E."/>
            <person name="Drula E."/>
            <person name="Courty P.E."/>
            <person name="Chicoki N."/>
            <person name="Fauchery L."/>
            <person name="Kohler A."/>
            <person name="Kuo A."/>
            <person name="Labutti K."/>
            <person name="Pangilinan J."/>
            <person name="Lipzen A."/>
            <person name="Riley R."/>
            <person name="Andreopoulos W."/>
            <person name="He G."/>
            <person name="Johnson J."/>
            <person name="Barry K.W."/>
            <person name="Grigoriev I.V."/>
            <person name="Nagy L."/>
            <person name="Hibbett D."/>
            <person name="Henrissat B."/>
            <person name="Matheny P.B."/>
            <person name="Labbe J."/>
            <person name="Martin F."/>
        </authorList>
    </citation>
    <scope>NUCLEOTIDE SEQUENCE</scope>
    <source>
        <strain evidence="1">EC-137</strain>
    </source>
</reference>
<sequence>MLSAYLVVLASLLFSSATLASPAADGLPIEFAIYEEWGTSDCSGAFTNNGSFPVGNCYTFPSPAAGITFQPTDFGSPCSVVFYTNPGCGGVQSEAIPLGDQGCIATDGVFRPGFPEPPVANSAVVICGSN</sequence>
<name>A0ACB8QMQ8_9AGAM</name>
<dbReference type="Proteomes" id="UP000814128">
    <property type="component" value="Unassembled WGS sequence"/>
</dbReference>
<dbReference type="EMBL" id="MU273527">
    <property type="protein sequence ID" value="KAI0033133.1"/>
    <property type="molecule type" value="Genomic_DNA"/>
</dbReference>
<proteinExistence type="predicted"/>
<comment type="caution">
    <text evidence="1">The sequence shown here is derived from an EMBL/GenBank/DDBJ whole genome shotgun (WGS) entry which is preliminary data.</text>
</comment>
<evidence type="ECO:0000313" key="1">
    <source>
        <dbReference type="EMBL" id="KAI0033133.1"/>
    </source>
</evidence>
<reference evidence="1" key="2">
    <citation type="journal article" date="2022" name="New Phytol.">
        <title>Evolutionary transition to the ectomycorrhizal habit in the genomes of a hyperdiverse lineage of mushroom-forming fungi.</title>
        <authorList>
            <person name="Looney B."/>
            <person name="Miyauchi S."/>
            <person name="Morin E."/>
            <person name="Drula E."/>
            <person name="Courty P.E."/>
            <person name="Kohler A."/>
            <person name="Kuo A."/>
            <person name="LaButti K."/>
            <person name="Pangilinan J."/>
            <person name="Lipzen A."/>
            <person name="Riley R."/>
            <person name="Andreopoulos W."/>
            <person name="He G."/>
            <person name="Johnson J."/>
            <person name="Nolan M."/>
            <person name="Tritt A."/>
            <person name="Barry K.W."/>
            <person name="Grigoriev I.V."/>
            <person name="Nagy L.G."/>
            <person name="Hibbett D."/>
            <person name="Henrissat B."/>
            <person name="Matheny P.B."/>
            <person name="Labbe J."/>
            <person name="Martin F.M."/>
        </authorList>
    </citation>
    <scope>NUCLEOTIDE SEQUENCE</scope>
    <source>
        <strain evidence="1">EC-137</strain>
    </source>
</reference>
<gene>
    <name evidence="1" type="ORF">K488DRAFT_70121</name>
</gene>
<organism evidence="1 2">
    <name type="scientific">Vararia minispora EC-137</name>
    <dbReference type="NCBI Taxonomy" id="1314806"/>
    <lineage>
        <taxon>Eukaryota</taxon>
        <taxon>Fungi</taxon>
        <taxon>Dikarya</taxon>
        <taxon>Basidiomycota</taxon>
        <taxon>Agaricomycotina</taxon>
        <taxon>Agaricomycetes</taxon>
        <taxon>Russulales</taxon>
        <taxon>Lachnocladiaceae</taxon>
        <taxon>Vararia</taxon>
    </lineage>
</organism>
<protein>
    <submittedName>
        <fullName evidence="1">Uncharacterized protein</fullName>
    </submittedName>
</protein>
<accession>A0ACB8QMQ8</accession>
<evidence type="ECO:0000313" key="2">
    <source>
        <dbReference type="Proteomes" id="UP000814128"/>
    </source>
</evidence>
<keyword evidence="2" id="KW-1185">Reference proteome</keyword>